<evidence type="ECO:0000256" key="1">
    <source>
        <dbReference type="PIRNR" id="PIRNR012702"/>
    </source>
</evidence>
<accession>A0ABS6INK9</accession>
<feature type="domain" description="Microcystin LR degradation protein MlrC C-terminal" evidence="2">
    <location>
        <begin position="302"/>
        <end position="483"/>
    </location>
</feature>
<dbReference type="Pfam" id="PF07171">
    <property type="entry name" value="MlrC_C"/>
    <property type="match status" value="1"/>
</dbReference>
<keyword evidence="5" id="KW-1185">Reference proteome</keyword>
<keyword evidence="1" id="KW-0378">Hydrolase</keyword>
<dbReference type="Pfam" id="PF07364">
    <property type="entry name" value="DUF1485"/>
    <property type="match status" value="1"/>
</dbReference>
<dbReference type="EMBL" id="JAHOPB010000001">
    <property type="protein sequence ID" value="MBU8875327.1"/>
    <property type="molecule type" value="Genomic_DNA"/>
</dbReference>
<dbReference type="Proteomes" id="UP000727907">
    <property type="component" value="Unassembled WGS sequence"/>
</dbReference>
<dbReference type="InterPro" id="IPR009197">
    <property type="entry name" value="MlrC"/>
</dbReference>
<reference evidence="4 5" key="1">
    <citation type="submission" date="2021-06" db="EMBL/GenBank/DDBJ databases">
        <authorList>
            <person name="Lee D.H."/>
        </authorList>
    </citation>
    <scope>NUCLEOTIDE SEQUENCE [LARGE SCALE GENOMIC DNA]</scope>
    <source>
        <strain evidence="4 5">MMS21-HV4-11</strain>
    </source>
</reference>
<keyword evidence="1" id="KW-0645">Protease</keyword>
<protein>
    <recommendedName>
        <fullName evidence="1">Microcystinase C</fullName>
        <shortName evidence="1">MlrC</shortName>
    </recommendedName>
</protein>
<sequence>MAKKFVVAMMMHETNTFSPLPTPIESFARGGGLGALSGPDAIKEAEGTNTSLGGFIEVARKAGAEFTVPMAASAHPSGLVTKAAYEQMTTAIVDEVKKGCDAVLLALHGAMVAEHYDDGEGELLNRIRRIAPDVPIAVALDFHTQMTDAMVNGATILTGYRTYPHIDMADTARRAGRTLIRTLAGEIEPKMVWGNRPIMSSSLVHTPSREPMKTLMGMANQAEDTGEVLNASVFGGFPQADIPHLALSSVIVCDKRTAEGEILLNKILDTAWEKREGFLFHPEPLSVQVGRAKGYTDYPVVMADHGDNTASGGTQDVMSVIEEAMKQDLEDACAGPICDPACVEQMIKAGVGAEVTLELGGKIDMPTMGLKGKPLKVTGKVKAITDGQFIVTGPMATGTTVRMGRTAVLDTGKMQIVVSEKRAEPYDLGVFTHCGIDPRRKKYVLIKSRQHFRAGFEPIAKHIVMCDGDGCTASDLKLFKYERVKRPLYPFDLDMRLGRNEA</sequence>
<keyword evidence="1" id="KW-0479">Metal-binding</keyword>
<evidence type="ECO:0000313" key="5">
    <source>
        <dbReference type="Proteomes" id="UP000727907"/>
    </source>
</evidence>
<comment type="cofactor">
    <cofactor evidence="1">
        <name>Zn(2+)</name>
        <dbReference type="ChEBI" id="CHEBI:29105"/>
    </cofactor>
    <text evidence="1">Binds 1 zinc ion per subunit.</text>
</comment>
<organism evidence="4 5">
    <name type="scientific">Reyranella humidisoli</name>
    <dbReference type="NCBI Taxonomy" id="2849149"/>
    <lineage>
        <taxon>Bacteria</taxon>
        <taxon>Pseudomonadati</taxon>
        <taxon>Pseudomonadota</taxon>
        <taxon>Alphaproteobacteria</taxon>
        <taxon>Hyphomicrobiales</taxon>
        <taxon>Reyranellaceae</taxon>
        <taxon>Reyranella</taxon>
    </lineage>
</organism>
<evidence type="ECO:0000259" key="2">
    <source>
        <dbReference type="Pfam" id="PF07171"/>
    </source>
</evidence>
<dbReference type="InterPro" id="IPR010799">
    <property type="entry name" value="MlrC_C"/>
</dbReference>
<proteinExistence type="inferred from homology"/>
<gene>
    <name evidence="4" type="ORF">KQ910_16250</name>
</gene>
<name>A0ABS6INK9_9HYPH</name>
<comment type="similarity">
    <text evidence="1">Belongs to the peptidase M81 family.</text>
</comment>
<dbReference type="RefSeq" id="WP_216962397.1">
    <property type="nucleotide sequence ID" value="NZ_JAHOPB010000001.1"/>
</dbReference>
<dbReference type="PIRSF" id="PIRSF012702">
    <property type="entry name" value="UCP012702"/>
    <property type="match status" value="1"/>
</dbReference>
<dbReference type="InterPro" id="IPR015995">
    <property type="entry name" value="MlrC_N"/>
</dbReference>
<evidence type="ECO:0000259" key="3">
    <source>
        <dbReference type="Pfam" id="PF07364"/>
    </source>
</evidence>
<keyword evidence="1" id="KW-0482">Metalloprotease</keyword>
<evidence type="ECO:0000313" key="4">
    <source>
        <dbReference type="EMBL" id="MBU8875327.1"/>
    </source>
</evidence>
<feature type="domain" description="Microcystin LR degradation protein MlrC N-terminal" evidence="3">
    <location>
        <begin position="4"/>
        <end position="290"/>
    </location>
</feature>
<comment type="caution">
    <text evidence="4">The sequence shown here is derived from an EMBL/GenBank/DDBJ whole genome shotgun (WGS) entry which is preliminary data.</text>
</comment>
<comment type="function">
    <text evidence="1">Involved in peptidolytic degradation of cyclic heptapeptide hepatotoxin microcystin (MC).</text>
</comment>